<accession>I5CAB4</accession>
<evidence type="ECO:0000313" key="8">
    <source>
        <dbReference type="Proteomes" id="UP000005551"/>
    </source>
</evidence>
<evidence type="ECO:0008006" key="9">
    <source>
        <dbReference type="Google" id="ProtNLM"/>
    </source>
</evidence>
<keyword evidence="5 6" id="KW-0472">Membrane</keyword>
<proteinExistence type="predicted"/>
<feature type="transmembrane region" description="Helical" evidence="6">
    <location>
        <begin position="40"/>
        <end position="59"/>
    </location>
</feature>
<comment type="caution">
    <text evidence="7">The sequence shown here is derived from an EMBL/GenBank/DDBJ whole genome shotgun (WGS) entry which is preliminary data.</text>
</comment>
<feature type="transmembrane region" description="Helical" evidence="6">
    <location>
        <begin position="217"/>
        <end position="237"/>
    </location>
</feature>
<keyword evidence="4 6" id="KW-1133">Transmembrane helix</keyword>
<feature type="transmembrane region" description="Helical" evidence="6">
    <location>
        <begin position="125"/>
        <end position="143"/>
    </location>
</feature>
<keyword evidence="3 6" id="KW-0812">Transmembrane</keyword>
<keyword evidence="2" id="KW-1003">Cell membrane</keyword>
<comment type="subcellular location">
    <subcellularLocation>
        <location evidence="1">Cell membrane</location>
        <topology evidence="1">Multi-pass membrane protein</topology>
    </subcellularLocation>
</comment>
<feature type="transmembrane region" description="Helical" evidence="6">
    <location>
        <begin position="191"/>
        <end position="210"/>
    </location>
</feature>
<dbReference type="InterPro" id="IPR022791">
    <property type="entry name" value="L-PG_synthase/AglD"/>
</dbReference>
<dbReference type="GO" id="GO:0005886">
    <property type="term" value="C:plasma membrane"/>
    <property type="evidence" value="ECO:0007669"/>
    <property type="project" value="UniProtKB-SubCell"/>
</dbReference>
<evidence type="ECO:0000256" key="1">
    <source>
        <dbReference type="ARBA" id="ARBA00004651"/>
    </source>
</evidence>
<dbReference type="Pfam" id="PF03706">
    <property type="entry name" value="LPG_synthase_TM"/>
    <property type="match status" value="1"/>
</dbReference>
<evidence type="ECO:0000256" key="6">
    <source>
        <dbReference type="SAM" id="Phobius"/>
    </source>
</evidence>
<dbReference type="PATRIC" id="fig|1189621.3.peg.390"/>
<dbReference type="EMBL" id="AJYA01000002">
    <property type="protein sequence ID" value="EIM78766.1"/>
    <property type="molecule type" value="Genomic_DNA"/>
</dbReference>
<dbReference type="NCBIfam" id="TIGR00374">
    <property type="entry name" value="flippase-like domain"/>
    <property type="match status" value="1"/>
</dbReference>
<dbReference type="OrthoDB" id="1123508at2"/>
<keyword evidence="8" id="KW-1185">Reference proteome</keyword>
<reference evidence="7 8" key="1">
    <citation type="submission" date="2012-05" db="EMBL/GenBank/DDBJ databases">
        <title>Genome sequence of Nitritalea halalkaliphila LW7.</title>
        <authorList>
            <person name="Jangir P.K."/>
            <person name="Singh A."/>
            <person name="Shivaji S."/>
            <person name="Sharma R."/>
        </authorList>
    </citation>
    <scope>NUCLEOTIDE SEQUENCE [LARGE SCALE GENOMIC DNA]</scope>
    <source>
        <strain evidence="7 8">LW7</strain>
    </source>
</reference>
<sequence>MNTKAFKLALKLALTALALYLVFRKIDTAALGDLLRQLHPGYVLVAWLLFICSKVLTAFRLHDYYRALQIPINRADNLRLYAIGMFYNLFLPGGIGGDGYKVYLLKKSGQTSLRALLQATLLDRLGGLVAIFGLLFLLGFGLLEPLSRLLPPAPYVLGAGALLLLPLWYGAHRLFFTPFIGSFWSANAYSFGGQIAQLGTVYALLLALGIPDGHLPYQFVFLLSSMVAVLPLTIGGVGARELVFIYSPDYLAIEAPVAVAFSLLFFLLSALTSLSGAFLDVPEGQRARPASSSDSD</sequence>
<evidence type="ECO:0000313" key="7">
    <source>
        <dbReference type="EMBL" id="EIM78766.1"/>
    </source>
</evidence>
<dbReference type="PANTHER" id="PTHR40277">
    <property type="entry name" value="BLL5419 PROTEIN"/>
    <property type="match status" value="1"/>
</dbReference>
<dbReference type="PANTHER" id="PTHR40277:SF1">
    <property type="entry name" value="BLL5419 PROTEIN"/>
    <property type="match status" value="1"/>
</dbReference>
<dbReference type="Proteomes" id="UP000005551">
    <property type="component" value="Unassembled WGS sequence"/>
</dbReference>
<evidence type="ECO:0000256" key="5">
    <source>
        <dbReference type="ARBA" id="ARBA00023136"/>
    </source>
</evidence>
<gene>
    <name evidence="7" type="ORF">A3SI_01861</name>
</gene>
<feature type="transmembrane region" description="Helical" evidence="6">
    <location>
        <begin position="80"/>
        <end position="105"/>
    </location>
</feature>
<evidence type="ECO:0000256" key="3">
    <source>
        <dbReference type="ARBA" id="ARBA00022692"/>
    </source>
</evidence>
<feature type="transmembrane region" description="Helical" evidence="6">
    <location>
        <begin position="257"/>
        <end position="279"/>
    </location>
</feature>
<evidence type="ECO:0000256" key="4">
    <source>
        <dbReference type="ARBA" id="ARBA00022989"/>
    </source>
</evidence>
<organism evidence="7 8">
    <name type="scientific">Nitritalea halalkaliphila LW7</name>
    <dbReference type="NCBI Taxonomy" id="1189621"/>
    <lineage>
        <taxon>Bacteria</taxon>
        <taxon>Pseudomonadati</taxon>
        <taxon>Bacteroidota</taxon>
        <taxon>Cytophagia</taxon>
        <taxon>Cytophagales</taxon>
        <taxon>Cyclobacteriaceae</taxon>
        <taxon>Nitritalea</taxon>
    </lineage>
</organism>
<dbReference type="AlphaFoldDB" id="I5CAB4"/>
<dbReference type="RefSeq" id="WP_009053315.1">
    <property type="nucleotide sequence ID" value="NZ_AJYA01000002.1"/>
</dbReference>
<evidence type="ECO:0000256" key="2">
    <source>
        <dbReference type="ARBA" id="ARBA00022475"/>
    </source>
</evidence>
<name>I5CAB4_9BACT</name>
<feature type="transmembrane region" description="Helical" evidence="6">
    <location>
        <begin position="155"/>
        <end position="171"/>
    </location>
</feature>
<protein>
    <recommendedName>
        <fullName evidence="9">Flippase-like domain-containing protein</fullName>
    </recommendedName>
</protein>
<dbReference type="STRING" id="1189621.A3SI_01861"/>